<gene>
    <name evidence="2" type="ORF">sscle_06g052860</name>
</gene>
<name>A0A1D9Q6K2_SCLS1</name>
<evidence type="ECO:0000313" key="2">
    <source>
        <dbReference type="EMBL" id="APA10516.1"/>
    </source>
</evidence>
<proteinExistence type="predicted"/>
<accession>A0A1D9Q6K2</accession>
<organism evidence="2 3">
    <name type="scientific">Sclerotinia sclerotiorum (strain ATCC 18683 / 1980 / Ss-1)</name>
    <name type="common">White mold</name>
    <name type="synonym">Whetzelinia sclerotiorum</name>
    <dbReference type="NCBI Taxonomy" id="665079"/>
    <lineage>
        <taxon>Eukaryota</taxon>
        <taxon>Fungi</taxon>
        <taxon>Dikarya</taxon>
        <taxon>Ascomycota</taxon>
        <taxon>Pezizomycotina</taxon>
        <taxon>Leotiomycetes</taxon>
        <taxon>Helotiales</taxon>
        <taxon>Sclerotiniaceae</taxon>
        <taxon>Sclerotinia</taxon>
    </lineage>
</organism>
<feature type="compositionally biased region" description="Polar residues" evidence="1">
    <location>
        <begin position="194"/>
        <end position="229"/>
    </location>
</feature>
<dbReference type="OrthoDB" id="2915840at2759"/>
<reference evidence="3" key="1">
    <citation type="journal article" date="2017" name="Genome Biol. Evol.">
        <title>The complete genome sequence of the phytopathogenic fungus Sclerotinia sclerotiorum reveals insights into the genome architecture of broad host range pathogens.</title>
        <authorList>
            <person name="Derbyshire M."/>
            <person name="Denton-Giles M."/>
            <person name="Hegedus D."/>
            <person name="Seifbarghy S."/>
            <person name="Rollins J."/>
            <person name="van Kan J."/>
            <person name="Seidl M.F."/>
            <person name="Faino L."/>
            <person name="Mbengue M."/>
            <person name="Navaud O."/>
            <person name="Raffaele S."/>
            <person name="Hammond-Kosack K."/>
            <person name="Heard S."/>
            <person name="Oliver R."/>
        </authorList>
    </citation>
    <scope>NUCLEOTIDE SEQUENCE [LARGE SCALE GENOMIC DNA]</scope>
    <source>
        <strain evidence="3">ATCC 18683 / 1980 / Ss-1</strain>
    </source>
</reference>
<dbReference type="VEuPathDB" id="FungiDB:sscle_06g052860"/>
<evidence type="ECO:0000313" key="3">
    <source>
        <dbReference type="Proteomes" id="UP000177798"/>
    </source>
</evidence>
<evidence type="ECO:0000256" key="1">
    <source>
        <dbReference type="SAM" id="MobiDB-lite"/>
    </source>
</evidence>
<dbReference type="EMBL" id="CP017819">
    <property type="protein sequence ID" value="APA10516.1"/>
    <property type="molecule type" value="Genomic_DNA"/>
</dbReference>
<dbReference type="AlphaFoldDB" id="A0A1D9Q6K2"/>
<sequence length="229" mass="25339">MNAPKRARKRSGEGAAIFAGAKGRGQYRNGAEMSTTRAFAALSPSCFTSQTCVSRFIHQSSVINSIVSKIWKGADEDAAKLAGFEREDTLLGFRGLKPESEIYWCNGPIGLIHHDDFWDTVAKNVKVYRNDIQRLKPRAGILEDGSVIDTDMLLCGMGWTRGYPFLLRIRNANLDFHTQRKKTHHASPKYGNPSPKTQLEKSSPLTPNSAIPQSPNPNTNPKQTPLSLV</sequence>
<protein>
    <submittedName>
        <fullName evidence="2">Uncharacterized protein</fullName>
    </submittedName>
</protein>
<dbReference type="Proteomes" id="UP000177798">
    <property type="component" value="Chromosome 6"/>
</dbReference>
<feature type="region of interest" description="Disordered" evidence="1">
    <location>
        <begin position="179"/>
        <end position="229"/>
    </location>
</feature>